<dbReference type="OrthoDB" id="662975at2"/>
<evidence type="ECO:0000256" key="1">
    <source>
        <dbReference type="SAM" id="SignalP"/>
    </source>
</evidence>
<dbReference type="RefSeq" id="WP_150899238.1">
    <property type="nucleotide sequence ID" value="NZ_WAAU01000008.1"/>
</dbReference>
<reference evidence="2 3" key="1">
    <citation type="submission" date="2019-09" db="EMBL/GenBank/DDBJ databases">
        <authorList>
            <person name="Cao W.R."/>
        </authorList>
    </citation>
    <scope>NUCLEOTIDE SEQUENCE [LARGE SCALE GENOMIC DNA]</scope>
    <source>
        <strain evidence="3">a4</strain>
    </source>
</reference>
<organism evidence="2 3">
    <name type="scientific">Tenacibaculum aiptasiae</name>
    <dbReference type="NCBI Taxonomy" id="426481"/>
    <lineage>
        <taxon>Bacteria</taxon>
        <taxon>Pseudomonadati</taxon>
        <taxon>Bacteroidota</taxon>
        <taxon>Flavobacteriia</taxon>
        <taxon>Flavobacteriales</taxon>
        <taxon>Flavobacteriaceae</taxon>
        <taxon>Tenacibaculum</taxon>
    </lineage>
</organism>
<protein>
    <recommendedName>
        <fullName evidence="4">DUF4251 domain-containing protein</fullName>
    </recommendedName>
</protein>
<evidence type="ECO:0000313" key="3">
    <source>
        <dbReference type="Proteomes" id="UP000467305"/>
    </source>
</evidence>
<feature type="chain" id="PRO_5029595199" description="DUF4251 domain-containing protein" evidence="1">
    <location>
        <begin position="21"/>
        <end position="200"/>
    </location>
</feature>
<sequence>MKKTFFLFNLLILITISSIAQEQLTLDQFKEFCDSSGLVFKMPVGYKVTKVKENPNLGYSFAVINKDASMEIRYTIWPLKAALKAYEASLKDESSMMISPNNIYKGRIQANVLNMTGGQMYNIGRFPPQAVKKEFNADDGGSCFLNFNSEFGKGYKHGQFIYLHKDNTADVIITFMSNDKEKHSDLMMEGFYSLKFKSEE</sequence>
<proteinExistence type="predicted"/>
<keyword evidence="3" id="KW-1185">Reference proteome</keyword>
<evidence type="ECO:0008006" key="4">
    <source>
        <dbReference type="Google" id="ProtNLM"/>
    </source>
</evidence>
<name>A0A7J5ARD9_9FLAO</name>
<dbReference type="AlphaFoldDB" id="A0A7J5ARD9"/>
<evidence type="ECO:0000313" key="2">
    <source>
        <dbReference type="EMBL" id="KAB1159994.1"/>
    </source>
</evidence>
<gene>
    <name evidence="2" type="ORF">F7018_06685</name>
</gene>
<dbReference type="Proteomes" id="UP000467305">
    <property type="component" value="Unassembled WGS sequence"/>
</dbReference>
<comment type="caution">
    <text evidence="2">The sequence shown here is derived from an EMBL/GenBank/DDBJ whole genome shotgun (WGS) entry which is preliminary data.</text>
</comment>
<keyword evidence="1" id="KW-0732">Signal</keyword>
<dbReference type="EMBL" id="WAAU01000008">
    <property type="protein sequence ID" value="KAB1159994.1"/>
    <property type="molecule type" value="Genomic_DNA"/>
</dbReference>
<feature type="signal peptide" evidence="1">
    <location>
        <begin position="1"/>
        <end position="20"/>
    </location>
</feature>
<accession>A0A7J5ARD9</accession>